<feature type="transmembrane region" description="Helical" evidence="7">
    <location>
        <begin position="330"/>
        <end position="357"/>
    </location>
</feature>
<comment type="subcellular location">
    <subcellularLocation>
        <location evidence="1">Cell membrane</location>
        <topology evidence="1">Multi-pass membrane protein</topology>
    </subcellularLocation>
</comment>
<dbReference type="PANTHER" id="PTHR30572:SF4">
    <property type="entry name" value="ABC TRANSPORTER PERMEASE YTRF"/>
    <property type="match status" value="1"/>
</dbReference>
<gene>
    <name evidence="10" type="ORF">EZ315_02210</name>
</gene>
<feature type="transmembrane region" description="Helical" evidence="7">
    <location>
        <begin position="279"/>
        <end position="309"/>
    </location>
</feature>
<dbReference type="InterPro" id="IPR003838">
    <property type="entry name" value="ABC3_permease_C"/>
</dbReference>
<evidence type="ECO:0000259" key="8">
    <source>
        <dbReference type="Pfam" id="PF02687"/>
    </source>
</evidence>
<dbReference type="Pfam" id="PF02687">
    <property type="entry name" value="FtsX"/>
    <property type="match status" value="1"/>
</dbReference>
<feature type="transmembrane region" description="Helical" evidence="7">
    <location>
        <begin position="377"/>
        <end position="400"/>
    </location>
</feature>
<evidence type="ECO:0000256" key="2">
    <source>
        <dbReference type="ARBA" id="ARBA00022475"/>
    </source>
</evidence>
<evidence type="ECO:0000256" key="1">
    <source>
        <dbReference type="ARBA" id="ARBA00004651"/>
    </source>
</evidence>
<feature type="transmembrane region" description="Helical" evidence="7">
    <location>
        <begin position="26"/>
        <end position="46"/>
    </location>
</feature>
<evidence type="ECO:0000313" key="11">
    <source>
        <dbReference type="Proteomes" id="UP000297635"/>
    </source>
</evidence>
<sequence>MKNPIFDIENWREIGTTLAQNKTRTFMTGFGIFWGTAMLALLLGGAEGLKHFMSRNFEGFATNAATIFPERTTKSYAGFNKGMALEMNLQDADNIRRAIPDIENSSSVNFMWANALYGDKKSNAQLTGVENKYDKIFEPIIFDGRFLNEADNANYRKVCVLGKKVASELFGTASGVGNDIQLNGIYYKVIGVVGQISEITIGANMDESIFIPSNSMRRSYNLGDRIDIFMMTFRQGTKPGNYEKQLRRIIASNHPIAPDDDGAFHYFNISEMFEMVDNVFAGITLLALVVGTGTLLSGVIGVGNIMWIIVRERTHEIGIRRAIGAKPRDIIAQILSESMVLTTIAGIAGIVFAAILLGAAEIFTAGPQGPIKFQMDFSQAIGILATFLVLGTAAGIIPAVKAMKIKPIEALNDK</sequence>
<keyword evidence="3 7" id="KW-0812">Transmembrane</keyword>
<dbReference type="GO" id="GO:0022857">
    <property type="term" value="F:transmembrane transporter activity"/>
    <property type="evidence" value="ECO:0007669"/>
    <property type="project" value="TreeGrafter"/>
</dbReference>
<dbReference type="GO" id="GO:0005886">
    <property type="term" value="C:plasma membrane"/>
    <property type="evidence" value="ECO:0007669"/>
    <property type="project" value="UniProtKB-SubCell"/>
</dbReference>
<dbReference type="PANTHER" id="PTHR30572">
    <property type="entry name" value="MEMBRANE COMPONENT OF TRANSPORTER-RELATED"/>
    <property type="match status" value="1"/>
</dbReference>
<accession>A0A4Z0V766</accession>
<dbReference type="AlphaFoldDB" id="A0A4Z0V766"/>
<protein>
    <submittedName>
        <fullName evidence="10">ABC transporter permease</fullName>
    </submittedName>
</protein>
<dbReference type="GeneID" id="82148588"/>
<keyword evidence="5 7" id="KW-0472">Membrane</keyword>
<evidence type="ECO:0000259" key="9">
    <source>
        <dbReference type="Pfam" id="PF12704"/>
    </source>
</evidence>
<comment type="caution">
    <text evidence="10">The sequence shown here is derived from an EMBL/GenBank/DDBJ whole genome shotgun (WGS) entry which is preliminary data.</text>
</comment>
<keyword evidence="11" id="KW-1185">Reference proteome</keyword>
<evidence type="ECO:0000256" key="6">
    <source>
        <dbReference type="ARBA" id="ARBA00038076"/>
    </source>
</evidence>
<dbReference type="EMBL" id="SJSA01000001">
    <property type="protein sequence ID" value="TGG39573.1"/>
    <property type="molecule type" value="Genomic_DNA"/>
</dbReference>
<keyword evidence="2" id="KW-1003">Cell membrane</keyword>
<feature type="domain" description="ABC3 transporter permease C-terminal" evidence="8">
    <location>
        <begin position="289"/>
        <end position="407"/>
    </location>
</feature>
<evidence type="ECO:0000256" key="7">
    <source>
        <dbReference type="SAM" id="Phobius"/>
    </source>
</evidence>
<comment type="similarity">
    <text evidence="6">Belongs to the ABC-4 integral membrane protein family.</text>
</comment>
<evidence type="ECO:0000256" key="5">
    <source>
        <dbReference type="ARBA" id="ARBA00023136"/>
    </source>
</evidence>
<reference evidence="10 11" key="1">
    <citation type="submission" date="2019-02" db="EMBL/GenBank/DDBJ databases">
        <title>Isolation and identification of novel species under the genus Muribaculum.</title>
        <authorList>
            <person name="Miyake S."/>
            <person name="Ding Y."/>
            <person name="Low A."/>
            <person name="Soh M."/>
            <person name="Seedorf H."/>
        </authorList>
    </citation>
    <scope>NUCLEOTIDE SEQUENCE [LARGE SCALE GENOMIC DNA]</scope>
    <source>
        <strain evidence="10 11">TLL-A3</strain>
    </source>
</reference>
<dbReference type="Proteomes" id="UP000297635">
    <property type="component" value="Unassembled WGS sequence"/>
</dbReference>
<dbReference type="RefSeq" id="WP_135470228.1">
    <property type="nucleotide sequence ID" value="NZ_CASJDB010000007.1"/>
</dbReference>
<evidence type="ECO:0000256" key="3">
    <source>
        <dbReference type="ARBA" id="ARBA00022692"/>
    </source>
</evidence>
<dbReference type="InterPro" id="IPR050250">
    <property type="entry name" value="Macrolide_Exporter_MacB"/>
</dbReference>
<name>A0A4Z0V766_9BACT</name>
<keyword evidence="4 7" id="KW-1133">Transmembrane helix</keyword>
<organism evidence="10 11">
    <name type="scientific">Duncaniella freteri</name>
    <dbReference type="NCBI Taxonomy" id="2530391"/>
    <lineage>
        <taxon>Bacteria</taxon>
        <taxon>Pseudomonadati</taxon>
        <taxon>Bacteroidota</taxon>
        <taxon>Bacteroidia</taxon>
        <taxon>Bacteroidales</taxon>
        <taxon>Muribaculaceae</taxon>
        <taxon>Duncaniella</taxon>
    </lineage>
</organism>
<evidence type="ECO:0000256" key="4">
    <source>
        <dbReference type="ARBA" id="ARBA00022989"/>
    </source>
</evidence>
<evidence type="ECO:0000313" key="10">
    <source>
        <dbReference type="EMBL" id="TGG39573.1"/>
    </source>
</evidence>
<proteinExistence type="inferred from homology"/>
<dbReference type="InterPro" id="IPR025857">
    <property type="entry name" value="MacB_PCD"/>
</dbReference>
<dbReference type="Pfam" id="PF12704">
    <property type="entry name" value="MacB_PCD"/>
    <property type="match status" value="1"/>
</dbReference>
<feature type="domain" description="MacB-like periplasmic core" evidence="9">
    <location>
        <begin position="25"/>
        <end position="248"/>
    </location>
</feature>